<feature type="transmembrane region" description="Helical" evidence="7">
    <location>
        <begin position="97"/>
        <end position="121"/>
    </location>
</feature>
<feature type="transmembrane region" description="Helical" evidence="7">
    <location>
        <begin position="398"/>
        <end position="419"/>
    </location>
</feature>
<evidence type="ECO:0000256" key="5">
    <source>
        <dbReference type="ARBA" id="ARBA00022989"/>
    </source>
</evidence>
<dbReference type="InterPro" id="IPR010656">
    <property type="entry name" value="DctM"/>
</dbReference>
<gene>
    <name evidence="9" type="ORF">HBJ55_16415</name>
</gene>
<evidence type="ECO:0000256" key="2">
    <source>
        <dbReference type="ARBA" id="ARBA00022475"/>
    </source>
</evidence>
<evidence type="ECO:0000256" key="7">
    <source>
        <dbReference type="RuleBase" id="RU369079"/>
    </source>
</evidence>
<evidence type="ECO:0000313" key="10">
    <source>
        <dbReference type="Proteomes" id="UP001318321"/>
    </source>
</evidence>
<feature type="transmembrane region" description="Helical" evidence="7">
    <location>
        <begin position="240"/>
        <end position="258"/>
    </location>
</feature>
<evidence type="ECO:0000256" key="4">
    <source>
        <dbReference type="ARBA" id="ARBA00022692"/>
    </source>
</evidence>
<feature type="transmembrane region" description="Helical" evidence="7">
    <location>
        <begin position="54"/>
        <end position="77"/>
    </location>
</feature>
<feature type="transmembrane region" description="Helical" evidence="7">
    <location>
        <begin position="312"/>
        <end position="343"/>
    </location>
</feature>
<keyword evidence="10" id="KW-1185">Reference proteome</keyword>
<reference evidence="9 10" key="1">
    <citation type="submission" date="2020-03" db="EMBL/GenBank/DDBJ databases">
        <title>Identification of Halomonas strains.</title>
        <authorList>
            <person name="Xiao Z."/>
            <person name="Dong F."/>
            <person name="Wang Z."/>
            <person name="Zhao J.-Y."/>
        </authorList>
    </citation>
    <scope>NUCLEOTIDE SEQUENCE [LARGE SCALE GENOMIC DNA]</scope>
    <source>
        <strain evidence="9 10">DX6</strain>
    </source>
</reference>
<keyword evidence="3 7" id="KW-0997">Cell inner membrane</keyword>
<dbReference type="InterPro" id="IPR004681">
    <property type="entry name" value="TRAP_DctM"/>
</dbReference>
<evidence type="ECO:0000259" key="8">
    <source>
        <dbReference type="Pfam" id="PF06808"/>
    </source>
</evidence>
<comment type="function">
    <text evidence="7">Part of the tripartite ATP-independent periplasmic (TRAP) transport system.</text>
</comment>
<keyword evidence="4 7" id="KW-0812">Transmembrane</keyword>
<keyword evidence="7" id="KW-0813">Transport</keyword>
<organism evidence="9 10">
    <name type="scientific">Billgrantia bachuensis</name>
    <dbReference type="NCBI Taxonomy" id="2717286"/>
    <lineage>
        <taxon>Bacteria</taxon>
        <taxon>Pseudomonadati</taxon>
        <taxon>Pseudomonadota</taxon>
        <taxon>Gammaproteobacteria</taxon>
        <taxon>Oceanospirillales</taxon>
        <taxon>Halomonadaceae</taxon>
        <taxon>Billgrantia</taxon>
    </lineage>
</organism>
<dbReference type="PIRSF" id="PIRSF006066">
    <property type="entry name" value="HI0050"/>
    <property type="match status" value="1"/>
</dbReference>
<keyword evidence="5 7" id="KW-1133">Transmembrane helix</keyword>
<dbReference type="Pfam" id="PF06808">
    <property type="entry name" value="DctM"/>
    <property type="match status" value="1"/>
</dbReference>
<evidence type="ECO:0000256" key="3">
    <source>
        <dbReference type="ARBA" id="ARBA00022519"/>
    </source>
</evidence>
<comment type="similarity">
    <text evidence="7">Belongs to the TRAP transporter large permease family.</text>
</comment>
<feature type="transmembrane region" description="Helical" evidence="7">
    <location>
        <begin position="355"/>
        <end position="378"/>
    </location>
</feature>
<dbReference type="EMBL" id="JAAQTO010000047">
    <property type="protein sequence ID" value="NIC07015.1"/>
    <property type="molecule type" value="Genomic_DNA"/>
</dbReference>
<proteinExistence type="inferred from homology"/>
<dbReference type="NCBIfam" id="TIGR00786">
    <property type="entry name" value="dctM"/>
    <property type="match status" value="1"/>
</dbReference>
<evidence type="ECO:0000256" key="1">
    <source>
        <dbReference type="ARBA" id="ARBA00004429"/>
    </source>
</evidence>
<keyword evidence="6 7" id="KW-0472">Membrane</keyword>
<feature type="transmembrane region" description="Helical" evidence="7">
    <location>
        <begin position="6"/>
        <end position="33"/>
    </location>
</feature>
<accession>A0ABX0PX28</accession>
<evidence type="ECO:0000256" key="6">
    <source>
        <dbReference type="ARBA" id="ARBA00023136"/>
    </source>
</evidence>
<dbReference type="RefSeq" id="WP_167117374.1">
    <property type="nucleotide sequence ID" value="NZ_JAAQTO010000047.1"/>
</dbReference>
<feature type="transmembrane region" description="Helical" evidence="7">
    <location>
        <begin position="270"/>
        <end position="292"/>
    </location>
</feature>
<keyword evidence="2" id="KW-1003">Cell membrane</keyword>
<feature type="transmembrane region" description="Helical" evidence="7">
    <location>
        <begin position="133"/>
        <end position="156"/>
    </location>
</feature>
<dbReference type="PANTHER" id="PTHR33362">
    <property type="entry name" value="SIALIC ACID TRAP TRANSPORTER PERMEASE PROTEIN SIAT-RELATED"/>
    <property type="match status" value="1"/>
</dbReference>
<evidence type="ECO:0000313" key="9">
    <source>
        <dbReference type="EMBL" id="NIC07015.1"/>
    </source>
</evidence>
<sequence length="425" mass="44524">MTVTLLMLFALGLLIGAPVAVSLGLSAGLVILIHDLPVTVLAQRAVNTLDSSPLLAVPLFILAASLLGATGVTTHLFDLLRMLVGRIRGGMAHVNVLVSLIFSGMSGAALADIGALGGIQIRQMEHQGYSQRFASGITIAAATIGPIFPPSIPLIIFATAAEVSTIRALLAGVVPALVVAVALMIQVAVMARRHDLPRDDIRPTLPAIRRKTWISLPALLAPVLLVGGMISGFFGPTEAAGVTVAYAVLIGLLIYRSLTLEGFIGCTRETVLATANVLFVVAAAALFAWVLTMDRVPARAGAWLLEVSENPLVLLLILNLLLLVVGMFLEAIVAILIIAPIVTPALLQAGVPPEQLGVVFVLNLMLGLLTPPVGMSLYMVSIITKMPLQSVIRGVAPFYLSLFAALALVTLVPGLSTWLPNLVMK</sequence>
<protein>
    <recommendedName>
        <fullName evidence="7">TRAP transporter large permease protein</fullName>
    </recommendedName>
</protein>
<comment type="subcellular location">
    <subcellularLocation>
        <location evidence="1 7">Cell inner membrane</location>
        <topology evidence="1 7">Multi-pass membrane protein</topology>
    </subcellularLocation>
</comment>
<comment type="caution">
    <text evidence="9">The sequence shown here is derived from an EMBL/GenBank/DDBJ whole genome shotgun (WGS) entry which is preliminary data.</text>
</comment>
<feature type="transmembrane region" description="Helical" evidence="7">
    <location>
        <begin position="212"/>
        <end position="234"/>
    </location>
</feature>
<feature type="domain" description="TRAP C4-dicarboxylate transport system permease DctM subunit" evidence="8">
    <location>
        <begin position="6"/>
        <end position="415"/>
    </location>
</feature>
<comment type="subunit">
    <text evidence="7">The complex comprises the extracytoplasmic solute receptor protein and the two transmembrane proteins.</text>
</comment>
<dbReference type="Proteomes" id="UP001318321">
    <property type="component" value="Unassembled WGS sequence"/>
</dbReference>
<name>A0ABX0PX28_9GAMM</name>
<feature type="transmembrane region" description="Helical" evidence="7">
    <location>
        <begin position="168"/>
        <end position="191"/>
    </location>
</feature>